<dbReference type="PANTHER" id="PTHR35333:SF3">
    <property type="entry name" value="BETA-LACTAMASE-TYPE TRANSPEPTIDASE FOLD CONTAINING PROTEIN"/>
    <property type="match status" value="1"/>
</dbReference>
<dbReference type="NCBIfam" id="NF033103">
    <property type="entry name" value="bla_class_A"/>
    <property type="match status" value="1"/>
</dbReference>
<evidence type="ECO:0000313" key="3">
    <source>
        <dbReference type="EMBL" id="MFB9204811.1"/>
    </source>
</evidence>
<dbReference type="Gene3D" id="3.40.710.10">
    <property type="entry name" value="DD-peptidase/beta-lactamase superfamily"/>
    <property type="match status" value="1"/>
</dbReference>
<dbReference type="RefSeq" id="WP_189650343.1">
    <property type="nucleotide sequence ID" value="NZ_BMRC01000013.1"/>
</dbReference>
<dbReference type="PRINTS" id="PR00118">
    <property type="entry name" value="BLACTAMASEA"/>
</dbReference>
<reference evidence="3 4" key="1">
    <citation type="submission" date="2024-09" db="EMBL/GenBank/DDBJ databases">
        <authorList>
            <person name="Sun Q."/>
            <person name="Mori K."/>
        </authorList>
    </citation>
    <scope>NUCLEOTIDE SEQUENCE [LARGE SCALE GENOMIC DNA]</scope>
    <source>
        <strain evidence="3 4">CCM 3426</strain>
    </source>
</reference>
<gene>
    <name evidence="3" type="primary">bla</name>
    <name evidence="3" type="ORF">ACFFV7_26700</name>
</gene>
<feature type="domain" description="Beta-lactamase class A catalytic" evidence="2">
    <location>
        <begin position="72"/>
        <end position="294"/>
    </location>
</feature>
<comment type="caution">
    <text evidence="3">The sequence shown here is derived from an EMBL/GenBank/DDBJ whole genome shotgun (WGS) entry which is preliminary data.</text>
</comment>
<dbReference type="SUPFAM" id="SSF56601">
    <property type="entry name" value="beta-lactamase/transpeptidase-like"/>
    <property type="match status" value="1"/>
</dbReference>
<dbReference type="PANTHER" id="PTHR35333">
    <property type="entry name" value="BETA-LACTAMASE"/>
    <property type="match status" value="1"/>
</dbReference>
<dbReference type="InterPro" id="IPR000871">
    <property type="entry name" value="Beta-lactam_class-A"/>
</dbReference>
<keyword evidence="4" id="KW-1185">Reference proteome</keyword>
<feature type="chain" id="PRO_5047223533" evidence="1">
    <location>
        <begin position="29"/>
        <end position="329"/>
    </location>
</feature>
<dbReference type="Proteomes" id="UP001589647">
    <property type="component" value="Unassembled WGS sequence"/>
</dbReference>
<dbReference type="EMBL" id="JBHMEI010000020">
    <property type="protein sequence ID" value="MFB9204811.1"/>
    <property type="molecule type" value="Genomic_DNA"/>
</dbReference>
<organism evidence="3 4">
    <name type="scientific">Nonomuraea spiralis</name>
    <dbReference type="NCBI Taxonomy" id="46182"/>
    <lineage>
        <taxon>Bacteria</taxon>
        <taxon>Bacillati</taxon>
        <taxon>Actinomycetota</taxon>
        <taxon>Actinomycetes</taxon>
        <taxon>Streptosporangiales</taxon>
        <taxon>Streptosporangiaceae</taxon>
        <taxon>Nonomuraea</taxon>
    </lineage>
</organism>
<dbReference type="InterPro" id="IPR012338">
    <property type="entry name" value="Beta-lactam/transpept-like"/>
</dbReference>
<sequence>MRHVHRGGLRSKLGAAVLATTTAMTAVAGLAGTAGADTRSASAVAAAQFASGTADVKKRLRALENSYQGRIGAYAIDTGTGKTISYRGGELFPSASTFKAVLCGAILAKARTTDPGLLNRTLRWTAKELVTNSPITELPENLKNGMTVDRLCHAAVTASDNTAANVLLKQVGGPAGLTRYYRSLGDPIGRLDRWEPELNDWKPGEKRDTIKPAFMARNLQKLTLGSTLVPEDRQRLNDWLRASVTGTERIRAGLPKNWTVGDKTGGGSGPYAPGNDIAVAWPPSGAPLIIAVYTNRNDPTATMDNSVIAKAATLLAEGLGYSSRGARDR</sequence>
<dbReference type="InterPro" id="IPR045155">
    <property type="entry name" value="Beta-lactam_cat"/>
</dbReference>
<feature type="signal peptide" evidence="1">
    <location>
        <begin position="1"/>
        <end position="28"/>
    </location>
</feature>
<proteinExistence type="predicted"/>
<evidence type="ECO:0000313" key="4">
    <source>
        <dbReference type="Proteomes" id="UP001589647"/>
    </source>
</evidence>
<dbReference type="GO" id="GO:0008800">
    <property type="term" value="F:beta-lactamase activity"/>
    <property type="evidence" value="ECO:0007669"/>
    <property type="project" value="UniProtKB-EC"/>
</dbReference>
<evidence type="ECO:0000256" key="1">
    <source>
        <dbReference type="SAM" id="SignalP"/>
    </source>
</evidence>
<protein>
    <submittedName>
        <fullName evidence="3">Class A beta-lactamase</fullName>
        <ecNumber evidence="3">3.5.2.6</ecNumber>
    </submittedName>
</protein>
<accession>A0ABV5IJZ3</accession>
<dbReference type="EC" id="3.5.2.6" evidence="3"/>
<evidence type="ECO:0000259" key="2">
    <source>
        <dbReference type="Pfam" id="PF13354"/>
    </source>
</evidence>
<name>A0ABV5IJZ3_9ACTN</name>
<keyword evidence="1" id="KW-0732">Signal</keyword>
<dbReference type="Pfam" id="PF13354">
    <property type="entry name" value="Beta-lactamase2"/>
    <property type="match status" value="1"/>
</dbReference>
<keyword evidence="3" id="KW-0378">Hydrolase</keyword>